<comment type="caution">
    <text evidence="2">The sequence shown here is derived from an EMBL/GenBank/DDBJ whole genome shotgun (WGS) entry which is preliminary data.</text>
</comment>
<dbReference type="EMBL" id="JANVFT010000094">
    <property type="protein sequence ID" value="KAJ4469831.1"/>
    <property type="molecule type" value="Genomic_DNA"/>
</dbReference>
<accession>A0ABQ8V687</accession>
<keyword evidence="1" id="KW-0472">Membrane</keyword>
<name>A0ABQ8V687_9AGAR</name>
<gene>
    <name evidence="2" type="ORF">C8R41DRAFT_852661</name>
</gene>
<organism evidence="2 3">
    <name type="scientific">Lentinula lateritia</name>
    <dbReference type="NCBI Taxonomy" id="40482"/>
    <lineage>
        <taxon>Eukaryota</taxon>
        <taxon>Fungi</taxon>
        <taxon>Dikarya</taxon>
        <taxon>Basidiomycota</taxon>
        <taxon>Agaricomycotina</taxon>
        <taxon>Agaricomycetes</taxon>
        <taxon>Agaricomycetidae</taxon>
        <taxon>Agaricales</taxon>
        <taxon>Marasmiineae</taxon>
        <taxon>Omphalotaceae</taxon>
        <taxon>Lentinula</taxon>
    </lineage>
</organism>
<reference evidence="2" key="1">
    <citation type="submission" date="2022-08" db="EMBL/GenBank/DDBJ databases">
        <title>A Global Phylogenomic Analysis of the Shiitake Genus Lentinula.</title>
        <authorList>
            <consortium name="DOE Joint Genome Institute"/>
            <person name="Sierra-Patev S."/>
            <person name="Min B."/>
            <person name="Naranjo-Ortiz M."/>
            <person name="Looney B."/>
            <person name="Konkel Z."/>
            <person name="Slot J.C."/>
            <person name="Sakamoto Y."/>
            <person name="Steenwyk J.L."/>
            <person name="Rokas A."/>
            <person name="Carro J."/>
            <person name="Camarero S."/>
            <person name="Ferreira P."/>
            <person name="Molpeceres G."/>
            <person name="Ruiz-Duenas F.J."/>
            <person name="Serrano A."/>
            <person name="Henrissat B."/>
            <person name="Drula E."/>
            <person name="Hughes K.W."/>
            <person name="Mata J.L."/>
            <person name="Ishikawa N.K."/>
            <person name="Vargas-Isla R."/>
            <person name="Ushijima S."/>
            <person name="Smith C.A."/>
            <person name="Ahrendt S."/>
            <person name="Andreopoulos W."/>
            <person name="He G."/>
            <person name="Labutti K."/>
            <person name="Lipzen A."/>
            <person name="Ng V."/>
            <person name="Riley R."/>
            <person name="Sandor L."/>
            <person name="Barry K."/>
            <person name="Martinez A.T."/>
            <person name="Xiao Y."/>
            <person name="Gibbons J.G."/>
            <person name="Terashima K."/>
            <person name="Grigoriev I.V."/>
            <person name="Hibbett D.S."/>
        </authorList>
    </citation>
    <scope>NUCLEOTIDE SEQUENCE</scope>
    <source>
        <strain evidence="2">RHP3577 ss4</strain>
    </source>
</reference>
<proteinExistence type="predicted"/>
<sequence>MSILLHNSYIFIINQPQSARAVNCVDLPVRPHSSVSSRLTCLIQPCASSTTSEMSRRLLSVCVIFAIFIGAMSYPLSSTPYNASFGGLEQRDNPPYPGRFRNLPIKLMRKTKEGVLIKKPDTKVTADEQWILFIGPDGFHAHPGSGKSLIAEHVPAPRTPLGYMPTMQDLGEKATFPTAEERDEVFKKLLTDVPALHGGAGVSQTDLSYLNGIFAYLASVKAVSSSRPPEEWMKLYNEMHAVKGYA</sequence>
<keyword evidence="3" id="KW-1185">Reference proteome</keyword>
<keyword evidence="1" id="KW-0812">Transmembrane</keyword>
<keyword evidence="1" id="KW-1133">Transmembrane helix</keyword>
<evidence type="ECO:0000313" key="2">
    <source>
        <dbReference type="EMBL" id="KAJ4469831.1"/>
    </source>
</evidence>
<feature type="transmembrane region" description="Helical" evidence="1">
    <location>
        <begin position="58"/>
        <end position="76"/>
    </location>
</feature>
<evidence type="ECO:0000313" key="3">
    <source>
        <dbReference type="Proteomes" id="UP001150217"/>
    </source>
</evidence>
<evidence type="ECO:0000256" key="1">
    <source>
        <dbReference type="SAM" id="Phobius"/>
    </source>
</evidence>
<protein>
    <submittedName>
        <fullName evidence="2">Uncharacterized protein</fullName>
    </submittedName>
</protein>
<dbReference type="Proteomes" id="UP001150217">
    <property type="component" value="Unassembled WGS sequence"/>
</dbReference>